<dbReference type="PANTHER" id="PTHR15964:SF0">
    <property type="entry name" value="APOLIPOPROTEIN B RECEPTOR"/>
    <property type="match status" value="1"/>
</dbReference>
<feature type="compositionally biased region" description="Basic and acidic residues" evidence="1">
    <location>
        <begin position="1052"/>
        <end position="1074"/>
    </location>
</feature>
<reference evidence="2" key="1">
    <citation type="submission" date="2019-03" db="EMBL/GenBank/DDBJ databases">
        <authorList>
            <person name="Warren W.C."/>
            <person name="Johnson G.S."/>
        </authorList>
    </citation>
    <scope>NUCLEOTIDE SEQUENCE [LARGE SCALE GENOMIC DNA]</scope>
    <source>
        <strain evidence="2">Basenji</strain>
    </source>
</reference>
<proteinExistence type="predicted"/>
<evidence type="ECO:0000313" key="3">
    <source>
        <dbReference type="Proteomes" id="UP000694429"/>
    </source>
</evidence>
<feature type="compositionally biased region" description="Acidic residues" evidence="1">
    <location>
        <begin position="618"/>
        <end position="631"/>
    </location>
</feature>
<dbReference type="OrthoDB" id="9450656at2759"/>
<feature type="compositionally biased region" description="Basic and acidic residues" evidence="1">
    <location>
        <begin position="751"/>
        <end position="760"/>
    </location>
</feature>
<reference evidence="2" key="2">
    <citation type="submission" date="2025-08" db="UniProtKB">
        <authorList>
            <consortium name="Ensembl"/>
        </authorList>
    </citation>
    <scope>IDENTIFICATION</scope>
</reference>
<feature type="compositionally biased region" description="Basic and acidic residues" evidence="1">
    <location>
        <begin position="449"/>
        <end position="505"/>
    </location>
</feature>
<feature type="compositionally biased region" description="Basic and acidic residues" evidence="1">
    <location>
        <begin position="257"/>
        <end position="279"/>
    </location>
</feature>
<feature type="compositionally biased region" description="Basic and acidic residues" evidence="1">
    <location>
        <begin position="316"/>
        <end position="325"/>
    </location>
</feature>
<dbReference type="InterPro" id="IPR011049">
    <property type="entry name" value="Serralysin-like_metalloprot_C"/>
</dbReference>
<feature type="compositionally biased region" description="Basic and acidic residues" evidence="1">
    <location>
        <begin position="654"/>
        <end position="677"/>
    </location>
</feature>
<feature type="region of interest" description="Disordered" evidence="1">
    <location>
        <begin position="1123"/>
        <end position="1319"/>
    </location>
</feature>
<name>A0A8C0LXP7_CANLF</name>
<dbReference type="InterPro" id="IPR026158">
    <property type="entry name" value="ApolipoprotB_rcpt"/>
</dbReference>
<feature type="compositionally biased region" description="Basic and acidic residues" evidence="1">
    <location>
        <begin position="291"/>
        <end position="305"/>
    </location>
</feature>
<feature type="region of interest" description="Disordered" evidence="1">
    <location>
        <begin position="710"/>
        <end position="1074"/>
    </location>
</feature>
<feature type="compositionally biased region" description="Basic and acidic residues" evidence="1">
    <location>
        <begin position="1132"/>
        <end position="1153"/>
    </location>
</feature>
<feature type="compositionally biased region" description="Basic and acidic residues" evidence="1">
    <location>
        <begin position="233"/>
        <end position="249"/>
    </location>
</feature>
<feature type="compositionally biased region" description="Polar residues" evidence="1">
    <location>
        <begin position="221"/>
        <end position="232"/>
    </location>
</feature>
<feature type="compositionally biased region" description="Basic and acidic residues" evidence="1">
    <location>
        <begin position="852"/>
        <end position="865"/>
    </location>
</feature>
<protein>
    <submittedName>
        <fullName evidence="2">Apolipoprotein B receptor</fullName>
    </submittedName>
</protein>
<feature type="compositionally biased region" description="Basic and acidic residues" evidence="1">
    <location>
        <begin position="820"/>
        <end position="831"/>
    </location>
</feature>
<dbReference type="PANTHER" id="PTHR15964">
    <property type="entry name" value="APOLIPOPROTEIN B48 RECEPTOR"/>
    <property type="match status" value="1"/>
</dbReference>
<dbReference type="SUPFAM" id="SSF51120">
    <property type="entry name" value="beta-Roll"/>
    <property type="match status" value="1"/>
</dbReference>
<feature type="compositionally biased region" description="Basic and acidic residues" evidence="1">
    <location>
        <begin position="516"/>
        <end position="538"/>
    </location>
</feature>
<feature type="compositionally biased region" description="Low complexity" evidence="1">
    <location>
        <begin position="904"/>
        <end position="918"/>
    </location>
</feature>
<feature type="region of interest" description="Disordered" evidence="1">
    <location>
        <begin position="122"/>
        <end position="680"/>
    </location>
</feature>
<feature type="compositionally biased region" description="Basic and acidic residues" evidence="1">
    <location>
        <begin position="581"/>
        <end position="610"/>
    </location>
</feature>
<evidence type="ECO:0000313" key="2">
    <source>
        <dbReference type="Ensembl" id="ENSCAFP00030001026.1"/>
    </source>
</evidence>
<feature type="compositionally biased region" description="Basic and acidic residues" evidence="1">
    <location>
        <begin position="147"/>
        <end position="161"/>
    </location>
</feature>
<feature type="compositionally biased region" description="Basic and acidic residues" evidence="1">
    <location>
        <begin position="1006"/>
        <end position="1021"/>
    </location>
</feature>
<dbReference type="Proteomes" id="UP000694429">
    <property type="component" value="Chromosome 6"/>
</dbReference>
<accession>A0A8C0LXP7</accession>
<feature type="compositionally biased region" description="Basic and acidic residues" evidence="1">
    <location>
        <begin position="337"/>
        <end position="365"/>
    </location>
</feature>
<feature type="compositionally biased region" description="Pro residues" evidence="1">
    <location>
        <begin position="1278"/>
        <end position="1287"/>
    </location>
</feature>
<dbReference type="GO" id="GO:0030228">
    <property type="term" value="F:lipoprotein particle receptor activity"/>
    <property type="evidence" value="ECO:0007669"/>
    <property type="project" value="InterPro"/>
</dbReference>
<evidence type="ECO:0000256" key="1">
    <source>
        <dbReference type="SAM" id="MobiDB-lite"/>
    </source>
</evidence>
<organism evidence="2 3">
    <name type="scientific">Canis lupus familiaris</name>
    <name type="common">Dog</name>
    <name type="synonym">Canis familiaris</name>
    <dbReference type="NCBI Taxonomy" id="9615"/>
    <lineage>
        <taxon>Eukaryota</taxon>
        <taxon>Metazoa</taxon>
        <taxon>Chordata</taxon>
        <taxon>Craniata</taxon>
        <taxon>Vertebrata</taxon>
        <taxon>Euteleostomi</taxon>
        <taxon>Mammalia</taxon>
        <taxon>Eutheria</taxon>
        <taxon>Laurasiatheria</taxon>
        <taxon>Carnivora</taxon>
        <taxon>Caniformia</taxon>
        <taxon>Canidae</taxon>
        <taxon>Canis</taxon>
    </lineage>
</organism>
<feature type="compositionally biased region" description="Basic and acidic residues" evidence="1">
    <location>
        <begin position="379"/>
        <end position="419"/>
    </location>
</feature>
<dbReference type="GO" id="GO:0006869">
    <property type="term" value="P:lipid transport"/>
    <property type="evidence" value="ECO:0007669"/>
    <property type="project" value="InterPro"/>
</dbReference>
<feature type="compositionally biased region" description="Low complexity" evidence="1">
    <location>
        <begin position="1224"/>
        <end position="1233"/>
    </location>
</feature>
<dbReference type="Ensembl" id="ENSCAFT00030001174.1">
    <property type="protein sequence ID" value="ENSCAFP00030001026.1"/>
    <property type="gene ID" value="ENSCAFG00030000699.1"/>
</dbReference>
<sequence>MHLSSLCDTRPFPSQGWKLLRHCRRWAGPGQGMCQGDTGEEEVSWALGKTGLSPWVGTVICQLSGHTDRDRMDFLRLHLPGLHQALRGALDSLSSFVSYLMGDEVPTAERKAARVAEELGEVAAGRPGKTEEKEAQDALEGLGGSQSKEDGGLRGPREAGRCQEGGSATEQTWGWEEGSSHGSQADGQDIGVREAPKAARGQGPSAHLEAREESEAESEAGQDNSSQVQESRGPSEQEVNREETLRTWEQEEEAEEVKEGKPEVAKEAESQWTWHRDPEGEVGADGQKVAGDNRESLEQQVKEAVAEEIQGSATKEAGKEEEVRVVLRGSRSMRAQDTQEPRTESEDRTALGREETRTVSGREEAWTTSGGEGDGTASGREDKEKISVGEEDRIVSGKEEDGTASDREEPRTTSGREGDETVSGGEGDTTISGRGKDETVSGRGGESITSEREEAGIASGREEEDRRALGREEDGTASGREKDDAASDWEEARTTSGGERNERISGGEGNRTITGRGKDETVSGRGEESIASEKEEAKTASGGEEAETASGREEEAETALGRGKDGIPLGWREARTTSVGKGDDLSGARKTEYGEVSGERISEGTRKAWAFEEASGGDQEDEEDEEDEVDENREAEMRFSPKQTQALGTEDMEEAFKDQTAGREATEGQGSERKVEEGFEVQADQRVIEAEGRQASVIGTVPASVEEVAQAEMAREEKEGCSAVEAESPKDKVANEAEGDADLEAAPETSSPEKEFSGERSEEEAQTVAEAQGVMSGDLEHEVTAGQEAELMAGPQTLTEQPGEGQGGEEELWGLSALSRETEENLEEDPRNMGNVKPGAPGAEVWENQRMGVEREDAQEEKAGAEEEEEEASGGQAPEEAKGAQESTLSGVLEAIGEWKKAQEAGCGAEEGEVPAPESQELGGRHGADAGTGQSLGKSDARETEDEEVEARVPWGADTTSSGDWRLEETALSLQDSEDPGASSLATEIVREMAALDGRAVGAGEGPKREAGEAWDSEGRQEAGGGEELVEAAPGENQGGPEFCLEGSAEEVTGREGQAEALEAREDEPRGEWAEVREPAVAEGSCGMDGFTSGSQVVRAERAVATVEAESLRGGQMLLEKEAVGWQMKEQGQGREGQRGDHHPEGEARRPLDVEDAEVTTDQGAEAKDIVPEGLEDGQGQEDQSTNQEPAEAKPRPHGAGGDALNSWSEAPLPGSLLDVSIPRSRVLLSRSSSLRRSRPSFRGTRAPEQQEEPPSPPSEEELAPPEQSLLQPEKPPEPSPPKPEGTPLPARRPLGRGFGLAHSGMMQELQARLRQPKP</sequence>